<dbReference type="EMBL" id="AAHIJD010000046">
    <property type="protein sequence ID" value="EBW4470911.1"/>
    <property type="molecule type" value="Genomic_DNA"/>
</dbReference>
<proteinExistence type="predicted"/>
<dbReference type="AlphaFoldDB" id="A0A5W2M0K5"/>
<accession>A0A5W2M0K5</accession>
<sequence>MITTLFVESEEPLICAAGMPACGGKLVGVYFGDLRGHPWHSLNDCFPPDMEAVVLVVQYGYRQELRIGHMGYEGLFVDEETGACIEDEDGQVTHWAWIAALPELTEVDHDDDVS</sequence>
<dbReference type="EMBL" id="DAASNA010000017">
    <property type="protein sequence ID" value="HAE6196559.1"/>
    <property type="molecule type" value="Genomic_DNA"/>
</dbReference>
<reference evidence="2" key="1">
    <citation type="journal article" date="2018" name="Genome Biol.">
        <title>SKESA: strategic k-mer extension for scrupulous assemblies.</title>
        <authorList>
            <person name="Souvorov A."/>
            <person name="Agarwala R."/>
            <person name="Lipman D.J."/>
        </authorList>
    </citation>
    <scope>NUCLEOTIDE SEQUENCE</scope>
    <source>
        <strain evidence="2">10-8458</strain>
    </source>
</reference>
<evidence type="ECO:0000313" key="1">
    <source>
        <dbReference type="EMBL" id="EBW4470911.1"/>
    </source>
</evidence>
<name>A0A5W2M0K5_SALET</name>
<organism evidence="1">
    <name type="scientific">Salmonella enterica subsp. enterica serovar Lattenkamp</name>
    <dbReference type="NCBI Taxonomy" id="2564671"/>
    <lineage>
        <taxon>Bacteria</taxon>
        <taxon>Pseudomonadati</taxon>
        <taxon>Pseudomonadota</taxon>
        <taxon>Gammaproteobacteria</taxon>
        <taxon>Enterobacterales</taxon>
        <taxon>Enterobacteriaceae</taxon>
        <taxon>Salmonella</taxon>
    </lineage>
</organism>
<reference evidence="2" key="3">
    <citation type="submission" date="2018-07" db="EMBL/GenBank/DDBJ databases">
        <authorList>
            <consortium name="NCBI Pathogen Detection Project"/>
        </authorList>
    </citation>
    <scope>NUCLEOTIDE SEQUENCE</scope>
    <source>
        <strain evidence="2">10-8458</strain>
    </source>
</reference>
<protein>
    <submittedName>
        <fullName evidence="1">Uncharacterized protein</fullName>
    </submittedName>
</protein>
<gene>
    <name evidence="1" type="ORF">DPK62_20550</name>
    <name evidence="2" type="ORF">G4I95_003823</name>
</gene>
<dbReference type="Proteomes" id="UP000839639">
    <property type="component" value="Unassembled WGS sequence"/>
</dbReference>
<evidence type="ECO:0000313" key="2">
    <source>
        <dbReference type="EMBL" id="HAE6196559.1"/>
    </source>
</evidence>
<comment type="caution">
    <text evidence="1">The sequence shown here is derived from an EMBL/GenBank/DDBJ whole genome shotgun (WGS) entry which is preliminary data.</text>
</comment>
<reference evidence="1" key="2">
    <citation type="submission" date="2018-06" db="EMBL/GenBank/DDBJ databases">
        <authorList>
            <person name="Ashton P.M."/>
            <person name="Dallman T."/>
            <person name="Nair S."/>
            <person name="De Pinna E."/>
            <person name="Peters T."/>
            <person name="Grant K."/>
        </authorList>
    </citation>
    <scope>NUCLEOTIDE SEQUENCE [LARGE SCALE GENOMIC DNA]</scope>
    <source>
        <strain evidence="1">149361</strain>
    </source>
</reference>